<sequence>MTDCSNLLAAFPNIASSDCSTVANGGSITINGNYITSISLKNFGFTGSLPNFSGWTALTSVDLSNNLFTGSVGTVYTNLSPLTSVNLQYNCLTGSSVPSRTGGSFNNNLFIGGTNNPICFATTSSTTSETTTTKTTTTSFTSFTPTSTGIGSMTDDGFFTDTDMSTDFGSEFPTDMQTDLTDATDFGTDIYTSPDPGQQTEPVWTDWWVEQTPSQTQSINVTAAPQNADCLAVTKSFAQYTTDPDLMIDCGKIANTSVWQWEYAPSSLARRGATSSKNYFSGSGSTGPLPTTFAKLKNLESLDLSGNKLTTIPNIFSGMKNLANVDLTGNSAITSLPQSLVTAPKIASLAPTVYNKDCLLLKTAFANYTYITASGVKGKVKTLLNQDCFTLTNNTYVSWTIPPSQNTSSTVLTASGVASTVSALSAATSTAVASSTGKLVRRSHHLERRAPSDPQTLYRLYVLKLNNLQIAGNLPDALGKLPYLSVVDVSGNKFSGTFPSSFLNLTKLSKLNIAGNSFLGFLPNGLTGMIANNDGSLNLGTVCVAGNPAALCQKSAPYYSYFTYAKVNQGSVPVYPSLANGMKRRRIR</sequence>
<dbReference type="InterPro" id="IPR050647">
    <property type="entry name" value="Plant_LRR-RLKs"/>
</dbReference>
<dbReference type="AlphaFoldDB" id="A0A1Y2C037"/>
<dbReference type="Gene3D" id="3.80.10.10">
    <property type="entry name" value="Ribonuclease Inhibitor"/>
    <property type="match status" value="3"/>
</dbReference>
<dbReference type="InterPro" id="IPR032675">
    <property type="entry name" value="LRR_dom_sf"/>
</dbReference>
<dbReference type="GO" id="GO:0005524">
    <property type="term" value="F:ATP binding"/>
    <property type="evidence" value="ECO:0007669"/>
    <property type="project" value="UniProtKB-KW"/>
</dbReference>
<reference evidence="5 6" key="1">
    <citation type="submission" date="2016-07" db="EMBL/GenBank/DDBJ databases">
        <title>Pervasive Adenine N6-methylation of Active Genes in Fungi.</title>
        <authorList>
            <consortium name="DOE Joint Genome Institute"/>
            <person name="Mondo S.J."/>
            <person name="Dannebaum R.O."/>
            <person name="Kuo R.C."/>
            <person name="Labutti K."/>
            <person name="Haridas S."/>
            <person name="Kuo A."/>
            <person name="Salamov A."/>
            <person name="Ahrendt S.R."/>
            <person name="Lipzen A."/>
            <person name="Sullivan W."/>
            <person name="Andreopoulos W.B."/>
            <person name="Clum A."/>
            <person name="Lindquist E."/>
            <person name="Daum C."/>
            <person name="Ramamoorthy G.K."/>
            <person name="Gryganskyi A."/>
            <person name="Culley D."/>
            <person name="Magnuson J.K."/>
            <person name="James T.Y."/>
            <person name="O'Malley M.A."/>
            <person name="Stajich J.E."/>
            <person name="Spatafora J.W."/>
            <person name="Visel A."/>
            <person name="Grigoriev I.V."/>
        </authorList>
    </citation>
    <scope>NUCLEOTIDE SEQUENCE [LARGE SCALE GENOMIC DNA]</scope>
    <source>
        <strain evidence="5 6">JEL800</strain>
    </source>
</reference>
<name>A0A1Y2C037_9FUNG</name>
<keyword evidence="2" id="KW-0677">Repeat</keyword>
<dbReference type="SMART" id="SM00369">
    <property type="entry name" value="LRR_TYP"/>
    <property type="match status" value="3"/>
</dbReference>
<dbReference type="Pfam" id="PF13855">
    <property type="entry name" value="LRR_8"/>
    <property type="match status" value="1"/>
</dbReference>
<evidence type="ECO:0000256" key="1">
    <source>
        <dbReference type="ARBA" id="ARBA00022614"/>
    </source>
</evidence>
<gene>
    <name evidence="5" type="ORF">BCR33DRAFT_787476</name>
</gene>
<evidence type="ECO:0000313" key="5">
    <source>
        <dbReference type="EMBL" id="ORY40336.1"/>
    </source>
</evidence>
<dbReference type="SUPFAM" id="SSF52047">
    <property type="entry name" value="RNI-like"/>
    <property type="match status" value="1"/>
</dbReference>
<keyword evidence="3" id="KW-0547">Nucleotide-binding</keyword>
<comment type="caution">
    <text evidence="5">The sequence shown here is derived from an EMBL/GenBank/DDBJ whole genome shotgun (WGS) entry which is preliminary data.</text>
</comment>
<organism evidence="5 6">
    <name type="scientific">Rhizoclosmatium globosum</name>
    <dbReference type="NCBI Taxonomy" id="329046"/>
    <lineage>
        <taxon>Eukaryota</taxon>
        <taxon>Fungi</taxon>
        <taxon>Fungi incertae sedis</taxon>
        <taxon>Chytridiomycota</taxon>
        <taxon>Chytridiomycota incertae sedis</taxon>
        <taxon>Chytridiomycetes</taxon>
        <taxon>Chytridiales</taxon>
        <taxon>Chytriomycetaceae</taxon>
        <taxon>Rhizoclosmatium</taxon>
    </lineage>
</organism>
<dbReference type="InterPro" id="IPR003591">
    <property type="entry name" value="Leu-rich_rpt_typical-subtyp"/>
</dbReference>
<evidence type="ECO:0000256" key="3">
    <source>
        <dbReference type="ARBA" id="ARBA00022741"/>
    </source>
</evidence>
<dbReference type="PRINTS" id="PR00019">
    <property type="entry name" value="LEURICHRPT"/>
</dbReference>
<dbReference type="EMBL" id="MCGO01000035">
    <property type="protein sequence ID" value="ORY40336.1"/>
    <property type="molecule type" value="Genomic_DNA"/>
</dbReference>
<keyword evidence="4" id="KW-0067">ATP-binding</keyword>
<keyword evidence="6" id="KW-1185">Reference proteome</keyword>
<protein>
    <submittedName>
        <fullName evidence="5">L domain-like protein</fullName>
    </submittedName>
</protein>
<proteinExistence type="predicted"/>
<evidence type="ECO:0000256" key="2">
    <source>
        <dbReference type="ARBA" id="ARBA00022737"/>
    </source>
</evidence>
<accession>A0A1Y2C037</accession>
<dbReference type="Proteomes" id="UP000193642">
    <property type="component" value="Unassembled WGS sequence"/>
</dbReference>
<keyword evidence="1" id="KW-0433">Leucine-rich repeat</keyword>
<dbReference type="OrthoDB" id="660555at2759"/>
<evidence type="ECO:0000256" key="4">
    <source>
        <dbReference type="ARBA" id="ARBA00022840"/>
    </source>
</evidence>
<dbReference type="PROSITE" id="PS51450">
    <property type="entry name" value="LRR"/>
    <property type="match status" value="1"/>
</dbReference>
<dbReference type="InterPro" id="IPR001611">
    <property type="entry name" value="Leu-rich_rpt"/>
</dbReference>
<dbReference type="STRING" id="329046.A0A1Y2C037"/>
<dbReference type="PANTHER" id="PTHR48056">
    <property type="entry name" value="LRR RECEPTOR-LIKE SERINE/THREONINE-PROTEIN KINASE-RELATED"/>
    <property type="match status" value="1"/>
</dbReference>
<dbReference type="PANTHER" id="PTHR48056:SF81">
    <property type="entry name" value="RECEPTOR PROTEIN-TYROSINE KINASE CEPR1"/>
    <property type="match status" value="1"/>
</dbReference>
<evidence type="ECO:0000313" key="6">
    <source>
        <dbReference type="Proteomes" id="UP000193642"/>
    </source>
</evidence>
<dbReference type="Pfam" id="PF00560">
    <property type="entry name" value="LRR_1"/>
    <property type="match status" value="2"/>
</dbReference>